<sequence length="94" mass="10088">MLEQVAPERGSYATSDCYASARAVRQDRINKTGPGRAGPVWRTSPSPSGSSPRGACVPLSWNSCYMTGSVTLRRKRNAKSHLMESPESGSSASR</sequence>
<evidence type="ECO:0000313" key="2">
    <source>
        <dbReference type="EMBL" id="TKR73097.1"/>
    </source>
</evidence>
<organism evidence="2 3">
    <name type="scientific">Steinernema carpocapsae</name>
    <name type="common">Entomopathogenic nematode</name>
    <dbReference type="NCBI Taxonomy" id="34508"/>
    <lineage>
        <taxon>Eukaryota</taxon>
        <taxon>Metazoa</taxon>
        <taxon>Ecdysozoa</taxon>
        <taxon>Nematoda</taxon>
        <taxon>Chromadorea</taxon>
        <taxon>Rhabditida</taxon>
        <taxon>Tylenchina</taxon>
        <taxon>Panagrolaimomorpha</taxon>
        <taxon>Strongyloidoidea</taxon>
        <taxon>Steinernematidae</taxon>
        <taxon>Steinernema</taxon>
    </lineage>
</organism>
<keyword evidence="3" id="KW-1185">Reference proteome</keyword>
<dbReference type="EMBL" id="AZBU02000006">
    <property type="protein sequence ID" value="TKR73097.1"/>
    <property type="molecule type" value="Genomic_DNA"/>
</dbReference>
<dbReference type="AlphaFoldDB" id="A0A4U5MTJ8"/>
<name>A0A4U5MTJ8_STECR</name>
<comment type="caution">
    <text evidence="2">The sequence shown here is derived from an EMBL/GenBank/DDBJ whole genome shotgun (WGS) entry which is preliminary data.</text>
</comment>
<accession>A0A4U5MTJ8</accession>
<reference evidence="2 3" key="1">
    <citation type="journal article" date="2015" name="Genome Biol.">
        <title>Comparative genomics of Steinernema reveals deeply conserved gene regulatory networks.</title>
        <authorList>
            <person name="Dillman A.R."/>
            <person name="Macchietto M."/>
            <person name="Porter C.F."/>
            <person name="Rogers A."/>
            <person name="Williams B."/>
            <person name="Antoshechkin I."/>
            <person name="Lee M.M."/>
            <person name="Goodwin Z."/>
            <person name="Lu X."/>
            <person name="Lewis E.E."/>
            <person name="Goodrich-Blair H."/>
            <person name="Stock S.P."/>
            <person name="Adams B.J."/>
            <person name="Sternberg P.W."/>
            <person name="Mortazavi A."/>
        </authorList>
    </citation>
    <scope>NUCLEOTIDE SEQUENCE [LARGE SCALE GENOMIC DNA]</scope>
    <source>
        <strain evidence="2 3">ALL</strain>
    </source>
</reference>
<proteinExistence type="predicted"/>
<reference evidence="2 3" key="2">
    <citation type="journal article" date="2019" name="G3 (Bethesda)">
        <title>Hybrid Assembly of the Genome of the Entomopathogenic Nematode Steinernema carpocapsae Identifies the X-Chromosome.</title>
        <authorList>
            <person name="Serra L."/>
            <person name="Macchietto M."/>
            <person name="Macias-Munoz A."/>
            <person name="McGill C.J."/>
            <person name="Rodriguez I.M."/>
            <person name="Rodriguez B."/>
            <person name="Murad R."/>
            <person name="Mortazavi A."/>
        </authorList>
    </citation>
    <scope>NUCLEOTIDE SEQUENCE [LARGE SCALE GENOMIC DNA]</scope>
    <source>
        <strain evidence="2 3">ALL</strain>
    </source>
</reference>
<evidence type="ECO:0000313" key="3">
    <source>
        <dbReference type="Proteomes" id="UP000298663"/>
    </source>
</evidence>
<gene>
    <name evidence="2" type="ORF">L596_020448</name>
</gene>
<protein>
    <submittedName>
        <fullName evidence="2">Uncharacterized protein</fullName>
    </submittedName>
</protein>
<evidence type="ECO:0000256" key="1">
    <source>
        <dbReference type="SAM" id="MobiDB-lite"/>
    </source>
</evidence>
<dbReference type="Proteomes" id="UP000298663">
    <property type="component" value="Unassembled WGS sequence"/>
</dbReference>
<feature type="region of interest" description="Disordered" evidence="1">
    <location>
        <begin position="24"/>
        <end position="54"/>
    </location>
</feature>